<accession>A0A9N9PSC9</accession>
<dbReference type="EMBL" id="CAJVRL010000045">
    <property type="protein sequence ID" value="CAG8952402.1"/>
    <property type="molecule type" value="Genomic_DNA"/>
</dbReference>
<proteinExistence type="predicted"/>
<protein>
    <submittedName>
        <fullName evidence="3">Uncharacterized protein</fullName>
    </submittedName>
</protein>
<evidence type="ECO:0000313" key="4">
    <source>
        <dbReference type="Proteomes" id="UP000696280"/>
    </source>
</evidence>
<keyword evidence="2" id="KW-1133">Transmembrane helix</keyword>
<reference evidence="3" key="1">
    <citation type="submission" date="2021-07" db="EMBL/GenBank/DDBJ databases">
        <authorList>
            <person name="Durling M."/>
        </authorList>
    </citation>
    <scope>NUCLEOTIDE SEQUENCE</scope>
</reference>
<evidence type="ECO:0000256" key="1">
    <source>
        <dbReference type="SAM" id="MobiDB-lite"/>
    </source>
</evidence>
<keyword evidence="2" id="KW-0812">Transmembrane</keyword>
<keyword evidence="2" id="KW-0472">Membrane</keyword>
<gene>
    <name evidence="3" type="ORF">HYFRA_00001149</name>
</gene>
<feature type="compositionally biased region" description="Basic residues" evidence="1">
    <location>
        <begin position="22"/>
        <end position="34"/>
    </location>
</feature>
<keyword evidence="4" id="KW-1185">Reference proteome</keyword>
<sequence length="250" mass="27992">MPNKTSEKDVKERTPLLSKDTKSKHHKHKPGSHKKCTDCQKDAGLAAAEAAKATNQTIPSIVCEDGFQYDSKTHSNQNLLATKARALKNANRFKTSEENSGHGSGQEQQPTSLPENFQHIWDDFQKVGQSAKDQVTKNLNLLKEYEREAVESIQNAFGTADSKQKPGLARTAKRVKNAHLFVGQNNQDQEHQRSEEYGDDVVDYLEGEDRRHRDRNKKIFVFSFIFAVIVLSGIVTVISLAGDAKRDKSS</sequence>
<name>A0A9N9PSC9_9HELO</name>
<evidence type="ECO:0000313" key="3">
    <source>
        <dbReference type="EMBL" id="CAG8952402.1"/>
    </source>
</evidence>
<evidence type="ECO:0000256" key="2">
    <source>
        <dbReference type="SAM" id="Phobius"/>
    </source>
</evidence>
<organism evidence="3 4">
    <name type="scientific">Hymenoscyphus fraxineus</name>
    <dbReference type="NCBI Taxonomy" id="746836"/>
    <lineage>
        <taxon>Eukaryota</taxon>
        <taxon>Fungi</taxon>
        <taxon>Dikarya</taxon>
        <taxon>Ascomycota</taxon>
        <taxon>Pezizomycotina</taxon>
        <taxon>Leotiomycetes</taxon>
        <taxon>Helotiales</taxon>
        <taxon>Helotiaceae</taxon>
        <taxon>Hymenoscyphus</taxon>
    </lineage>
</organism>
<feature type="transmembrane region" description="Helical" evidence="2">
    <location>
        <begin position="219"/>
        <end position="241"/>
    </location>
</feature>
<dbReference type="AlphaFoldDB" id="A0A9N9PSC9"/>
<feature type="region of interest" description="Disordered" evidence="1">
    <location>
        <begin position="1"/>
        <end position="38"/>
    </location>
</feature>
<feature type="compositionally biased region" description="Basic and acidic residues" evidence="1">
    <location>
        <begin position="1"/>
        <end position="14"/>
    </location>
</feature>
<comment type="caution">
    <text evidence="3">The sequence shown here is derived from an EMBL/GenBank/DDBJ whole genome shotgun (WGS) entry which is preliminary data.</text>
</comment>
<dbReference type="Proteomes" id="UP000696280">
    <property type="component" value="Unassembled WGS sequence"/>
</dbReference>
<dbReference type="OrthoDB" id="10315046at2759"/>